<accession>A0A2P2BSU3</accession>
<feature type="transmembrane region" description="Helical" evidence="7">
    <location>
        <begin position="226"/>
        <end position="248"/>
    </location>
</feature>
<evidence type="ECO:0000256" key="6">
    <source>
        <dbReference type="ARBA" id="ARBA00034125"/>
    </source>
</evidence>
<feature type="domain" description="Threonine/serine exporter-like N-terminal" evidence="8">
    <location>
        <begin position="9"/>
        <end position="246"/>
    </location>
</feature>
<evidence type="ECO:0000256" key="5">
    <source>
        <dbReference type="ARBA" id="ARBA00023136"/>
    </source>
</evidence>
<organism evidence="9 10">
    <name type="scientific">Romboutsia hominis</name>
    <dbReference type="NCBI Taxonomy" id="1507512"/>
    <lineage>
        <taxon>Bacteria</taxon>
        <taxon>Bacillati</taxon>
        <taxon>Bacillota</taxon>
        <taxon>Clostridia</taxon>
        <taxon>Peptostreptococcales</taxon>
        <taxon>Peptostreptococcaceae</taxon>
        <taxon>Romboutsia</taxon>
    </lineage>
</organism>
<feature type="transmembrane region" description="Helical" evidence="7">
    <location>
        <begin position="119"/>
        <end position="152"/>
    </location>
</feature>
<keyword evidence="5 7" id="KW-0472">Membrane</keyword>
<keyword evidence="3 7" id="KW-0812">Transmembrane</keyword>
<dbReference type="InterPro" id="IPR010619">
    <property type="entry name" value="ThrE-like_N"/>
</dbReference>
<dbReference type="EMBL" id="LN650648">
    <property type="protein sequence ID" value="CEI73416.1"/>
    <property type="molecule type" value="Genomic_DNA"/>
</dbReference>
<keyword evidence="10" id="KW-1185">Reference proteome</keyword>
<comment type="subcellular location">
    <subcellularLocation>
        <location evidence="1">Cell membrane</location>
        <topology evidence="1">Multi-pass membrane protein</topology>
    </subcellularLocation>
</comment>
<reference evidence="9 10" key="1">
    <citation type="submission" date="2014-09" db="EMBL/GenBank/DDBJ databases">
        <authorList>
            <person name="Hornung B.V."/>
        </authorList>
    </citation>
    <scope>NUCLEOTIDE SEQUENCE [LARGE SCALE GENOMIC DNA]</scope>
    <source>
        <strain evidence="9 10">FRIFI</strain>
    </source>
</reference>
<dbReference type="GO" id="GO:0015744">
    <property type="term" value="P:succinate transport"/>
    <property type="evidence" value="ECO:0007669"/>
    <property type="project" value="TreeGrafter"/>
</dbReference>
<dbReference type="Proteomes" id="UP000245695">
    <property type="component" value="Chromosome 1"/>
</dbReference>
<dbReference type="InterPro" id="IPR050539">
    <property type="entry name" value="ThrE_Dicarb/AminoAcid_Exp"/>
</dbReference>
<gene>
    <name evidence="9" type="ORF">FRIFI_1886</name>
</gene>
<evidence type="ECO:0000313" key="9">
    <source>
        <dbReference type="EMBL" id="CEI73416.1"/>
    </source>
</evidence>
<dbReference type="KEGG" id="rhom:FRIFI_1886"/>
<keyword evidence="4 7" id="KW-1133">Transmembrane helix</keyword>
<dbReference type="GO" id="GO:0022857">
    <property type="term" value="F:transmembrane transporter activity"/>
    <property type="evidence" value="ECO:0007669"/>
    <property type="project" value="InterPro"/>
</dbReference>
<sequence>MNIDRILDFSSNAGRLMLQSGGETYRVEETISRICQSFDVDEVEVFATPTAVMVSIFLNGKIYSVVKRINSRGVNLNRVHNINSLSRKIYHDKLSIDECELELEKICNDDMYKDNTVLLFSGISTAMFTLLFGGNFNAILGSFIIGIIIKYIYNKLSKSSLNEFFINSLCGGVVAIFSVLMYDIGFIHEIDKIIAGSIMLLVPGLALTNSIRDIMQGELISGLTKVAEALLIGVSIAVGTGFVISMYLQMGGM</sequence>
<name>A0A2P2BSU3_9FIRM</name>
<dbReference type="RefSeq" id="WP_166505716.1">
    <property type="nucleotide sequence ID" value="NZ_JAKNTL010000007.1"/>
</dbReference>
<evidence type="ECO:0000313" key="10">
    <source>
        <dbReference type="Proteomes" id="UP000245695"/>
    </source>
</evidence>
<dbReference type="PANTHER" id="PTHR34390">
    <property type="entry name" value="UPF0442 PROTEIN YJJB-RELATED"/>
    <property type="match status" value="1"/>
</dbReference>
<evidence type="ECO:0000256" key="3">
    <source>
        <dbReference type="ARBA" id="ARBA00022692"/>
    </source>
</evidence>
<evidence type="ECO:0000259" key="8">
    <source>
        <dbReference type="Pfam" id="PF06738"/>
    </source>
</evidence>
<dbReference type="GO" id="GO:0005886">
    <property type="term" value="C:plasma membrane"/>
    <property type="evidence" value="ECO:0007669"/>
    <property type="project" value="UniProtKB-SubCell"/>
</dbReference>
<evidence type="ECO:0000256" key="1">
    <source>
        <dbReference type="ARBA" id="ARBA00004651"/>
    </source>
</evidence>
<evidence type="ECO:0000256" key="7">
    <source>
        <dbReference type="SAM" id="Phobius"/>
    </source>
</evidence>
<dbReference type="AlphaFoldDB" id="A0A2P2BSU3"/>
<proteinExistence type="inferred from homology"/>
<dbReference type="PANTHER" id="PTHR34390:SF2">
    <property type="entry name" value="SUCCINATE TRANSPORTER SUBUNIT YJJP-RELATED"/>
    <property type="match status" value="1"/>
</dbReference>
<keyword evidence="2" id="KW-1003">Cell membrane</keyword>
<feature type="transmembrane region" description="Helical" evidence="7">
    <location>
        <begin position="193"/>
        <end position="214"/>
    </location>
</feature>
<comment type="similarity">
    <text evidence="6">Belongs to the ThrE exporter (TC 2.A.79) family.</text>
</comment>
<dbReference type="Pfam" id="PF06738">
    <property type="entry name" value="ThrE"/>
    <property type="match status" value="1"/>
</dbReference>
<evidence type="ECO:0000256" key="4">
    <source>
        <dbReference type="ARBA" id="ARBA00022989"/>
    </source>
</evidence>
<feature type="transmembrane region" description="Helical" evidence="7">
    <location>
        <begin position="164"/>
        <end position="187"/>
    </location>
</feature>
<protein>
    <submittedName>
        <fullName evidence="9">Membrane spanning protein</fullName>
    </submittedName>
</protein>
<evidence type="ECO:0000256" key="2">
    <source>
        <dbReference type="ARBA" id="ARBA00022475"/>
    </source>
</evidence>